<comment type="similarity">
    <text evidence="3">Belongs to the glycosyl hydrolase 3 family.</text>
</comment>
<dbReference type="InterPro" id="IPR017853">
    <property type="entry name" value="GH"/>
</dbReference>
<gene>
    <name evidence="10" type="ORF">DFH07DRAFT_231097</name>
</gene>
<dbReference type="SUPFAM" id="SSF51445">
    <property type="entry name" value="(Trans)glycosidases"/>
    <property type="match status" value="1"/>
</dbReference>
<evidence type="ECO:0000256" key="4">
    <source>
        <dbReference type="ARBA" id="ARBA00012744"/>
    </source>
</evidence>
<keyword evidence="11" id="KW-1185">Reference proteome</keyword>
<organism evidence="10 11">
    <name type="scientific">Mycena maculata</name>
    <dbReference type="NCBI Taxonomy" id="230809"/>
    <lineage>
        <taxon>Eukaryota</taxon>
        <taxon>Fungi</taxon>
        <taxon>Dikarya</taxon>
        <taxon>Basidiomycota</taxon>
        <taxon>Agaricomycotina</taxon>
        <taxon>Agaricomycetes</taxon>
        <taxon>Agaricomycetidae</taxon>
        <taxon>Agaricales</taxon>
        <taxon>Marasmiineae</taxon>
        <taxon>Mycenaceae</taxon>
        <taxon>Mycena</taxon>
    </lineage>
</organism>
<comment type="caution">
    <text evidence="10">The sequence shown here is derived from an EMBL/GenBank/DDBJ whole genome shotgun (WGS) entry which is preliminary data.</text>
</comment>
<keyword evidence="8" id="KW-0326">Glycosidase</keyword>
<comment type="pathway">
    <text evidence="2">Glycan metabolism; cellulose degradation.</text>
</comment>
<dbReference type="EMBL" id="JARJLG010000212">
    <property type="protein sequence ID" value="KAJ7727439.1"/>
    <property type="molecule type" value="Genomic_DNA"/>
</dbReference>
<reference evidence="10" key="1">
    <citation type="submission" date="2023-03" db="EMBL/GenBank/DDBJ databases">
        <title>Massive genome expansion in bonnet fungi (Mycena s.s.) driven by repeated elements and novel gene families across ecological guilds.</title>
        <authorList>
            <consortium name="Lawrence Berkeley National Laboratory"/>
            <person name="Harder C.B."/>
            <person name="Miyauchi S."/>
            <person name="Viragh M."/>
            <person name="Kuo A."/>
            <person name="Thoen E."/>
            <person name="Andreopoulos B."/>
            <person name="Lu D."/>
            <person name="Skrede I."/>
            <person name="Drula E."/>
            <person name="Henrissat B."/>
            <person name="Morin E."/>
            <person name="Kohler A."/>
            <person name="Barry K."/>
            <person name="LaButti K."/>
            <person name="Morin E."/>
            <person name="Salamov A."/>
            <person name="Lipzen A."/>
            <person name="Mereny Z."/>
            <person name="Hegedus B."/>
            <person name="Baldrian P."/>
            <person name="Stursova M."/>
            <person name="Weitz H."/>
            <person name="Taylor A."/>
            <person name="Grigoriev I.V."/>
            <person name="Nagy L.G."/>
            <person name="Martin F."/>
            <person name="Kauserud H."/>
        </authorList>
    </citation>
    <scope>NUCLEOTIDE SEQUENCE</scope>
    <source>
        <strain evidence="10">CBHHK188m</strain>
    </source>
</reference>
<evidence type="ECO:0000256" key="1">
    <source>
        <dbReference type="ARBA" id="ARBA00000448"/>
    </source>
</evidence>
<comment type="catalytic activity">
    <reaction evidence="1">
        <text>Hydrolysis of terminal, non-reducing beta-D-glucosyl residues with release of beta-D-glucose.</text>
        <dbReference type="EC" id="3.2.1.21"/>
    </reaction>
</comment>
<keyword evidence="6" id="KW-0136">Cellulose degradation</keyword>
<evidence type="ECO:0000256" key="3">
    <source>
        <dbReference type="ARBA" id="ARBA00005336"/>
    </source>
</evidence>
<accession>A0AAD7HSR8</accession>
<evidence type="ECO:0000256" key="7">
    <source>
        <dbReference type="ARBA" id="ARBA00023277"/>
    </source>
</evidence>
<evidence type="ECO:0000313" key="10">
    <source>
        <dbReference type="EMBL" id="KAJ7727439.1"/>
    </source>
</evidence>
<proteinExistence type="inferred from homology"/>
<dbReference type="EC" id="3.2.1.21" evidence="4"/>
<dbReference type="GO" id="GO:0008422">
    <property type="term" value="F:beta-glucosidase activity"/>
    <property type="evidence" value="ECO:0007669"/>
    <property type="project" value="UniProtKB-EC"/>
</dbReference>
<dbReference type="Proteomes" id="UP001215280">
    <property type="component" value="Unassembled WGS sequence"/>
</dbReference>
<keyword evidence="5" id="KW-0378">Hydrolase</keyword>
<dbReference type="Gene3D" id="3.20.20.300">
    <property type="entry name" value="Glycoside hydrolase, family 3, N-terminal domain"/>
    <property type="match status" value="1"/>
</dbReference>
<evidence type="ECO:0000256" key="2">
    <source>
        <dbReference type="ARBA" id="ARBA00004987"/>
    </source>
</evidence>
<keyword evidence="7" id="KW-0119">Carbohydrate metabolism</keyword>
<protein>
    <recommendedName>
        <fullName evidence="4">beta-glucosidase</fullName>
        <ecNumber evidence="4">3.2.1.21</ecNumber>
    </recommendedName>
</protein>
<dbReference type="PANTHER" id="PTHR42715">
    <property type="entry name" value="BETA-GLUCOSIDASE"/>
    <property type="match status" value="1"/>
</dbReference>
<dbReference type="GO" id="GO:0030245">
    <property type="term" value="P:cellulose catabolic process"/>
    <property type="evidence" value="ECO:0007669"/>
    <property type="project" value="UniProtKB-KW"/>
</dbReference>
<dbReference type="AlphaFoldDB" id="A0AAD7HSR8"/>
<evidence type="ECO:0000256" key="6">
    <source>
        <dbReference type="ARBA" id="ARBA00023001"/>
    </source>
</evidence>
<evidence type="ECO:0000256" key="8">
    <source>
        <dbReference type="ARBA" id="ARBA00023295"/>
    </source>
</evidence>
<dbReference type="PANTHER" id="PTHR42715:SF2">
    <property type="entry name" value="BETA-GLUCOSIDASE F-RELATED"/>
    <property type="match status" value="1"/>
</dbReference>
<evidence type="ECO:0000256" key="5">
    <source>
        <dbReference type="ARBA" id="ARBA00022801"/>
    </source>
</evidence>
<evidence type="ECO:0000256" key="9">
    <source>
        <dbReference type="ARBA" id="ARBA00023326"/>
    </source>
</evidence>
<dbReference type="InterPro" id="IPR036962">
    <property type="entry name" value="Glyco_hydro_3_N_sf"/>
</dbReference>
<evidence type="ECO:0000313" key="11">
    <source>
        <dbReference type="Proteomes" id="UP001215280"/>
    </source>
</evidence>
<name>A0AAD7HSR8_9AGAR</name>
<dbReference type="InterPro" id="IPR050288">
    <property type="entry name" value="Cellulose_deg_GH3"/>
</dbReference>
<keyword evidence="9" id="KW-0624">Polysaccharide degradation</keyword>
<sequence length="87" mass="9117">MLPAPNVKGEGDWAAAVTKARAFTAQLTLDEKIKVTTGVDVLGRCVGNTGTIPRLGWKGFCLDSPLGVRLADFASAFPAGINCRVRG</sequence>